<sequence length="28" mass="3308">MISSYLILTKSRAYLLQNNYKFSKPQIS</sequence>
<organism evidence="1">
    <name type="scientific">Lepeophtheirus salmonis</name>
    <name type="common">Salmon louse</name>
    <name type="synonym">Caligus salmonis</name>
    <dbReference type="NCBI Taxonomy" id="72036"/>
    <lineage>
        <taxon>Eukaryota</taxon>
        <taxon>Metazoa</taxon>
        <taxon>Ecdysozoa</taxon>
        <taxon>Arthropoda</taxon>
        <taxon>Crustacea</taxon>
        <taxon>Multicrustacea</taxon>
        <taxon>Hexanauplia</taxon>
        <taxon>Copepoda</taxon>
        <taxon>Siphonostomatoida</taxon>
        <taxon>Caligidae</taxon>
        <taxon>Lepeophtheirus</taxon>
    </lineage>
</organism>
<dbReference type="AlphaFoldDB" id="A0A0K2UHQ6"/>
<name>A0A0K2UHQ6_LEPSM</name>
<accession>A0A0K2UHQ6</accession>
<dbReference type="EMBL" id="HACA01020428">
    <property type="protein sequence ID" value="CDW37789.1"/>
    <property type="molecule type" value="Transcribed_RNA"/>
</dbReference>
<proteinExistence type="predicted"/>
<reference evidence="1" key="1">
    <citation type="submission" date="2014-05" db="EMBL/GenBank/DDBJ databases">
        <authorList>
            <person name="Chronopoulou M."/>
        </authorList>
    </citation>
    <scope>NUCLEOTIDE SEQUENCE</scope>
    <source>
        <tissue evidence="1">Whole organism</tissue>
    </source>
</reference>
<evidence type="ECO:0000313" key="1">
    <source>
        <dbReference type="EMBL" id="CDW37789.1"/>
    </source>
</evidence>
<protein>
    <submittedName>
        <fullName evidence="1">Uncharacterized protein</fullName>
    </submittedName>
</protein>